<evidence type="ECO:0000256" key="1">
    <source>
        <dbReference type="ARBA" id="ARBA00007357"/>
    </source>
</evidence>
<feature type="compositionally biased region" description="Low complexity" evidence="2">
    <location>
        <begin position="80"/>
        <end position="96"/>
    </location>
</feature>
<dbReference type="GO" id="GO:0005886">
    <property type="term" value="C:plasma membrane"/>
    <property type="evidence" value="ECO:0007669"/>
    <property type="project" value="TreeGrafter"/>
</dbReference>
<organism evidence="5 6">
    <name type="scientific">Amblyomma americanum</name>
    <name type="common">Lone star tick</name>
    <dbReference type="NCBI Taxonomy" id="6943"/>
    <lineage>
        <taxon>Eukaryota</taxon>
        <taxon>Metazoa</taxon>
        <taxon>Ecdysozoa</taxon>
        <taxon>Arthropoda</taxon>
        <taxon>Chelicerata</taxon>
        <taxon>Arachnida</taxon>
        <taxon>Acari</taxon>
        <taxon>Parasitiformes</taxon>
        <taxon>Ixodida</taxon>
        <taxon>Ixodoidea</taxon>
        <taxon>Ixodidae</taxon>
        <taxon>Amblyomminae</taxon>
        <taxon>Amblyomma</taxon>
    </lineage>
</organism>
<dbReference type="InterPro" id="IPR042089">
    <property type="entry name" value="Peptidase_M13_dom_2"/>
</dbReference>
<keyword evidence="3" id="KW-0812">Transmembrane</keyword>
<dbReference type="PANTHER" id="PTHR11733:SF241">
    <property type="entry name" value="GH26575P-RELATED"/>
    <property type="match status" value="1"/>
</dbReference>
<name>A0AAQ4EU55_AMBAM</name>
<dbReference type="AlphaFoldDB" id="A0AAQ4EU55"/>
<dbReference type="InterPro" id="IPR000718">
    <property type="entry name" value="Peptidase_M13"/>
</dbReference>
<comment type="similarity">
    <text evidence="1">Belongs to the peptidase M13 family.</text>
</comment>
<dbReference type="Gene3D" id="3.40.390.10">
    <property type="entry name" value="Collagenase (Catalytic Domain)"/>
    <property type="match status" value="1"/>
</dbReference>
<dbReference type="GO" id="GO:0016485">
    <property type="term" value="P:protein processing"/>
    <property type="evidence" value="ECO:0007669"/>
    <property type="project" value="TreeGrafter"/>
</dbReference>
<comment type="caution">
    <text evidence="5">The sequence shown here is derived from an EMBL/GenBank/DDBJ whole genome shotgun (WGS) entry which is preliminary data.</text>
</comment>
<evidence type="ECO:0000313" key="6">
    <source>
        <dbReference type="Proteomes" id="UP001321473"/>
    </source>
</evidence>
<feature type="region of interest" description="Disordered" evidence="2">
    <location>
        <begin position="1"/>
        <end position="196"/>
    </location>
</feature>
<dbReference type="PANTHER" id="PTHR11733">
    <property type="entry name" value="ZINC METALLOPROTEASE FAMILY M13 NEPRILYSIN-RELATED"/>
    <property type="match status" value="1"/>
</dbReference>
<feature type="compositionally biased region" description="Basic and acidic residues" evidence="2">
    <location>
        <begin position="183"/>
        <end position="194"/>
    </location>
</feature>
<gene>
    <name evidence="5" type="ORF">V5799_020409</name>
</gene>
<feature type="transmembrane region" description="Helical" evidence="3">
    <location>
        <begin position="225"/>
        <end position="247"/>
    </location>
</feature>
<sequence length="921" mass="100918">MDPIHGASATSLPKSTVPPHQSSSSHSALPVHSSGHPSHQSLASGASATSHTDGSKERSPKGGQATESGKDTSTHILAKSTTPSHRSSSSHSALPGRSRRHPSRRSLATAAYSRAHVRSSGEHAATGVEGNRPEENHLANFEMDGKDQRRSSCTPAKPPDTSRPAATAASPTSTVSASVTSPEFRKSPSAEKKTTSNLGLTPLASWISGKLKKRKPKKSPPSRQAACIVLATVLLVLAVAVAVAAYYRYSPLSGGQRFGADDHGVCASADCKLHASFFRRRLDTRIDPCADFDAYVCSLWSPASGLARDLVEEMALSWTLKAAWFLTKEISGGRYDANGSFAHDQDEAVSTGRRAAAAFVQKCIAQKDDDADSLRMVRRFAASIGIPWPYDESATRHSAHPFAVLVKLDVLWGLELWSQTVVLKNNGGKANPPMLVIRKTGMAAAWLDFVGLLDKNGGRRAYYKEIQKLYGLPMPSEATMTAHLVLERAVLTTLAASVNETGREAVYTTVARLESLFSNLNGYPLSRTILSVFKSSGIVAQSGVYITDRHFLAATDWLLGKFSRRQLLEHIAWWFAQICVVMASRKARVLVTSSEDGSRMLKTSRCLETAAAWFGPALYYMSDAEDFAAERREGVDRFLRGLTAQTQRALAATTWVDEHTRRVMEQRLRDLRVVAWMEQLESSGGPPQDQSWGSFSNYWYDPKKEFLENWITAAGHRLREKGAAGLLREEKYWLASPYQGVLYAYLTNLVEVSHAALAGPLFYAQKEAGVLRAASFGGLATAFLDAALRMFDLRGIRIEGGQPRSWMSPFAEQQLYKRLRCSSVNGENLLQVASLRVAWDAYKNDSGALTSGEQLGILDWSGRLQLYTPDQIFFLTYCLRFCNTGINCGAAVRSLPYFGTAFGCGKRLTDEDEKKQCRFFP</sequence>
<evidence type="ECO:0000256" key="3">
    <source>
        <dbReference type="SAM" id="Phobius"/>
    </source>
</evidence>
<keyword evidence="6" id="KW-1185">Reference proteome</keyword>
<evidence type="ECO:0000313" key="5">
    <source>
        <dbReference type="EMBL" id="KAK8778247.1"/>
    </source>
</evidence>
<feature type="compositionally biased region" description="Polar residues" evidence="2">
    <location>
        <begin position="35"/>
        <end position="52"/>
    </location>
</feature>
<evidence type="ECO:0000256" key="2">
    <source>
        <dbReference type="SAM" id="MobiDB-lite"/>
    </source>
</evidence>
<accession>A0AAQ4EU55</accession>
<dbReference type="PROSITE" id="PS51885">
    <property type="entry name" value="NEPRILYSIN"/>
    <property type="match status" value="1"/>
</dbReference>
<dbReference type="InterPro" id="IPR008753">
    <property type="entry name" value="Peptidase_M13_N"/>
</dbReference>
<dbReference type="GO" id="GO:0004222">
    <property type="term" value="F:metalloendopeptidase activity"/>
    <property type="evidence" value="ECO:0007669"/>
    <property type="project" value="InterPro"/>
</dbReference>
<feature type="compositionally biased region" description="Low complexity" evidence="2">
    <location>
        <begin position="15"/>
        <end position="34"/>
    </location>
</feature>
<dbReference type="SUPFAM" id="SSF55486">
    <property type="entry name" value="Metalloproteases ('zincins'), catalytic domain"/>
    <property type="match status" value="1"/>
</dbReference>
<feature type="domain" description="Peptidase M13 N-terminal" evidence="4">
    <location>
        <begin position="288"/>
        <end position="672"/>
    </location>
</feature>
<dbReference type="Pfam" id="PF05649">
    <property type="entry name" value="Peptidase_M13_N"/>
    <property type="match status" value="1"/>
</dbReference>
<dbReference type="Gene3D" id="1.10.1380.10">
    <property type="entry name" value="Neutral endopeptidase , domain2"/>
    <property type="match status" value="1"/>
</dbReference>
<keyword evidence="3" id="KW-0472">Membrane</keyword>
<keyword evidence="3" id="KW-1133">Transmembrane helix</keyword>
<reference evidence="5 6" key="1">
    <citation type="journal article" date="2023" name="Arcadia Sci">
        <title>De novo assembly of a long-read Amblyomma americanum tick genome.</title>
        <authorList>
            <person name="Chou S."/>
            <person name="Poskanzer K.E."/>
            <person name="Rollins M."/>
            <person name="Thuy-Boun P.S."/>
        </authorList>
    </citation>
    <scope>NUCLEOTIDE SEQUENCE [LARGE SCALE GENOMIC DNA]</scope>
    <source>
        <strain evidence="5">F_SG_1</strain>
        <tissue evidence="5">Salivary glands</tissue>
    </source>
</reference>
<dbReference type="Proteomes" id="UP001321473">
    <property type="component" value="Unassembled WGS sequence"/>
</dbReference>
<dbReference type="EMBL" id="JARKHS020010967">
    <property type="protein sequence ID" value="KAK8778247.1"/>
    <property type="molecule type" value="Genomic_DNA"/>
</dbReference>
<protein>
    <recommendedName>
        <fullName evidence="4">Peptidase M13 N-terminal domain-containing protein</fullName>
    </recommendedName>
</protein>
<dbReference type="InterPro" id="IPR024079">
    <property type="entry name" value="MetalloPept_cat_dom_sf"/>
</dbReference>
<proteinExistence type="inferred from homology"/>
<evidence type="ECO:0000259" key="4">
    <source>
        <dbReference type="Pfam" id="PF05649"/>
    </source>
</evidence>
<feature type="compositionally biased region" description="Low complexity" evidence="2">
    <location>
        <begin position="162"/>
        <end position="182"/>
    </location>
</feature>
<feature type="compositionally biased region" description="Basic and acidic residues" evidence="2">
    <location>
        <begin position="131"/>
        <end position="150"/>
    </location>
</feature>